<dbReference type="PANTHER" id="PTHR38887">
    <property type="entry name" value="CHROMOSOME 21, WHOLE GENOME SHOTGUN SEQUENCE"/>
    <property type="match status" value="1"/>
</dbReference>
<evidence type="ECO:0000313" key="2">
    <source>
        <dbReference type="EMBL" id="CEJ91916.1"/>
    </source>
</evidence>
<proteinExistence type="predicted"/>
<dbReference type="PANTHER" id="PTHR38887:SF1">
    <property type="entry name" value="RAS MODIFICATION PROTEIN ERF4"/>
    <property type="match status" value="1"/>
</dbReference>
<accession>A0A0A1T403</accession>
<name>A0A0A1T403_9HYPO</name>
<organism evidence="2 3">
    <name type="scientific">[Torrubiella] hemipterigena</name>
    <dbReference type="NCBI Taxonomy" id="1531966"/>
    <lineage>
        <taxon>Eukaryota</taxon>
        <taxon>Fungi</taxon>
        <taxon>Dikarya</taxon>
        <taxon>Ascomycota</taxon>
        <taxon>Pezizomycotina</taxon>
        <taxon>Sordariomycetes</taxon>
        <taxon>Hypocreomycetidae</taxon>
        <taxon>Hypocreales</taxon>
        <taxon>Clavicipitaceae</taxon>
        <taxon>Clavicipitaceae incertae sedis</taxon>
        <taxon>'Torrubiella' clade</taxon>
    </lineage>
</organism>
<dbReference type="AlphaFoldDB" id="A0A0A1T403"/>
<dbReference type="Proteomes" id="UP000039046">
    <property type="component" value="Unassembled WGS sequence"/>
</dbReference>
<evidence type="ECO:0000256" key="1">
    <source>
        <dbReference type="SAM" id="MobiDB-lite"/>
    </source>
</evidence>
<sequence>MLNRLANARDGRSNDGSNSGRRGKKSSGGPLTMIVKGVAAGIGLASESYQHRKEKKRAAAEAEENASSSETAGSESRAAAPGDASAHSAGAQNQQTSENIPAYTEAEGSGASSKITKEDEAGQDLDEVAWLLDDAQDELAPPPEYSAVVENPPVVVEKNAAPVAPIAGSTEAPAQEEVNEATGSSDDDAQASKNEKAAKAGAVAFMARHPLPVRDGNYEPLPMPVILPQRRPGERSRGFIRAYAPLLEQVGIDEATFMDFVTELNKAVMPSPWINAINVATLAVQHVPEPVTIAVAIASQIATQVSMTAHSRSKTNAFLNHLNAEYFAPLGLVAVVLTWKPSDDEGSVVTHAEFNETLQRAAGQKEQAKTGKTSKWKSLMQSSHGSVGFEWPESAPLVFPQLDKLAESKESVDAANEAAKKPNGFMRSMAFASEYMDKRSQAKWAAEHPESGLSNLGAKPEFRSRYADPNHPASSGNLLALLTGGAVGGGGGLLGLGSPGSSAVQEEHNRSRRVMARDTRRGGLLGTGVGPATLIQGVKKLMTEGVLYLMIANMPTPEQMAAAQQILNQAAA</sequence>
<evidence type="ECO:0000313" key="3">
    <source>
        <dbReference type="Proteomes" id="UP000039046"/>
    </source>
</evidence>
<feature type="region of interest" description="Disordered" evidence="1">
    <location>
        <begin position="49"/>
        <end position="120"/>
    </location>
</feature>
<evidence type="ECO:0008006" key="4">
    <source>
        <dbReference type="Google" id="ProtNLM"/>
    </source>
</evidence>
<feature type="compositionally biased region" description="Low complexity" evidence="1">
    <location>
        <begin position="65"/>
        <end position="91"/>
    </location>
</feature>
<keyword evidence="3" id="KW-1185">Reference proteome</keyword>
<feature type="region of interest" description="Disordered" evidence="1">
    <location>
        <begin position="167"/>
        <end position="196"/>
    </location>
</feature>
<protein>
    <recommendedName>
        <fullName evidence="4">FAD binding domain protein</fullName>
    </recommendedName>
</protein>
<dbReference type="OrthoDB" id="3433125at2759"/>
<gene>
    <name evidence="2" type="ORF">VHEMI07599</name>
</gene>
<reference evidence="2 3" key="1">
    <citation type="journal article" date="2015" name="Genome Announc.">
        <title>Draft Genome Sequence and Gene Annotation of the Entomopathogenic Fungus Verticillium hemipterigenum.</title>
        <authorList>
            <person name="Horn F."/>
            <person name="Habel A."/>
            <person name="Scharf D.H."/>
            <person name="Dworschak J."/>
            <person name="Brakhage A.A."/>
            <person name="Guthke R."/>
            <person name="Hertweck C."/>
            <person name="Linde J."/>
        </authorList>
    </citation>
    <scope>NUCLEOTIDE SEQUENCE [LARGE SCALE GENOMIC DNA]</scope>
</reference>
<dbReference type="EMBL" id="CDHN01000004">
    <property type="protein sequence ID" value="CEJ91916.1"/>
    <property type="molecule type" value="Genomic_DNA"/>
</dbReference>
<feature type="region of interest" description="Disordered" evidence="1">
    <location>
        <begin position="1"/>
        <end position="32"/>
    </location>
</feature>
<dbReference type="InterPro" id="IPR053221">
    <property type="entry name" value="Burnettramic_acid_biosynth"/>
</dbReference>
<dbReference type="HOGENOM" id="CLU_023303_1_0_1"/>